<sequence>MQGTIKLKNPIKVNGAYVSEMDYDTNEITGELFAMAESKKKAAGSYRDISVTVELDFSLHLYMGFAAIIAKNPKISFDDLAQVKGRDVIDVMAIGRNFILRSEDGQPDDDSEKLIETTQGSTIPALPISEAEE</sequence>
<reference evidence="2" key="1">
    <citation type="submission" date="2020-10" db="EMBL/GenBank/DDBJ databases">
        <authorList>
            <person name="Gilroy R."/>
        </authorList>
    </citation>
    <scope>NUCLEOTIDE SEQUENCE</scope>
    <source>
        <strain evidence="2">CHK190-19873</strain>
    </source>
</reference>
<protein>
    <submittedName>
        <fullName evidence="2">Uncharacterized protein</fullName>
    </submittedName>
</protein>
<comment type="caution">
    <text evidence="2">The sequence shown here is derived from an EMBL/GenBank/DDBJ whole genome shotgun (WGS) entry which is preliminary data.</text>
</comment>
<name>A0A9D1EUM1_9FIRM</name>
<dbReference type="Proteomes" id="UP000823935">
    <property type="component" value="Unassembled WGS sequence"/>
</dbReference>
<evidence type="ECO:0000313" key="2">
    <source>
        <dbReference type="EMBL" id="HIS32263.1"/>
    </source>
</evidence>
<dbReference type="AlphaFoldDB" id="A0A9D1EUM1"/>
<evidence type="ECO:0000256" key="1">
    <source>
        <dbReference type="SAM" id="MobiDB-lite"/>
    </source>
</evidence>
<gene>
    <name evidence="2" type="ORF">IAB44_12080</name>
</gene>
<feature type="region of interest" description="Disordered" evidence="1">
    <location>
        <begin position="102"/>
        <end position="133"/>
    </location>
</feature>
<organism evidence="2 3">
    <name type="scientific">Candidatus Limivivens intestinipullorum</name>
    <dbReference type="NCBI Taxonomy" id="2840858"/>
    <lineage>
        <taxon>Bacteria</taxon>
        <taxon>Bacillati</taxon>
        <taxon>Bacillota</taxon>
        <taxon>Clostridia</taxon>
        <taxon>Lachnospirales</taxon>
        <taxon>Lachnospiraceae</taxon>
        <taxon>Lachnospiraceae incertae sedis</taxon>
        <taxon>Candidatus Limivivens</taxon>
    </lineage>
</organism>
<proteinExistence type="predicted"/>
<dbReference type="EMBL" id="DVIQ01000073">
    <property type="protein sequence ID" value="HIS32263.1"/>
    <property type="molecule type" value="Genomic_DNA"/>
</dbReference>
<evidence type="ECO:0000313" key="3">
    <source>
        <dbReference type="Proteomes" id="UP000823935"/>
    </source>
</evidence>
<reference evidence="2" key="2">
    <citation type="journal article" date="2021" name="PeerJ">
        <title>Extensive microbial diversity within the chicken gut microbiome revealed by metagenomics and culture.</title>
        <authorList>
            <person name="Gilroy R."/>
            <person name="Ravi A."/>
            <person name="Getino M."/>
            <person name="Pursley I."/>
            <person name="Horton D.L."/>
            <person name="Alikhan N.F."/>
            <person name="Baker D."/>
            <person name="Gharbi K."/>
            <person name="Hall N."/>
            <person name="Watson M."/>
            <person name="Adriaenssens E.M."/>
            <person name="Foster-Nyarko E."/>
            <person name="Jarju S."/>
            <person name="Secka A."/>
            <person name="Antonio M."/>
            <person name="Oren A."/>
            <person name="Chaudhuri R.R."/>
            <person name="La Ragione R."/>
            <person name="Hildebrand F."/>
            <person name="Pallen M.J."/>
        </authorList>
    </citation>
    <scope>NUCLEOTIDE SEQUENCE</scope>
    <source>
        <strain evidence="2">CHK190-19873</strain>
    </source>
</reference>
<accession>A0A9D1EUM1</accession>